<dbReference type="InterPro" id="IPR020843">
    <property type="entry name" value="ER"/>
</dbReference>
<dbReference type="InterPro" id="IPR013154">
    <property type="entry name" value="ADH-like_N"/>
</dbReference>
<accession>G2GL99</accession>
<feature type="domain" description="Enoyl reductase (ER)" evidence="1">
    <location>
        <begin position="10"/>
        <end position="304"/>
    </location>
</feature>
<dbReference type="Pfam" id="PF13602">
    <property type="entry name" value="ADH_zinc_N_2"/>
    <property type="match status" value="1"/>
</dbReference>
<dbReference type="Proteomes" id="UP000004217">
    <property type="component" value="Unassembled WGS sequence"/>
</dbReference>
<dbReference type="RefSeq" id="WP_007502792.1">
    <property type="nucleotide sequence ID" value="NZ_AGBF01000200.1"/>
</dbReference>
<dbReference type="AlphaFoldDB" id="G2GL99"/>
<dbReference type="InterPro" id="IPR052585">
    <property type="entry name" value="Lipid_raft_assoc_Zn_ADH"/>
</dbReference>
<dbReference type="PATRIC" id="fig|700597.3.peg.6166"/>
<evidence type="ECO:0000313" key="3">
    <source>
        <dbReference type="Proteomes" id="UP000004217"/>
    </source>
</evidence>
<dbReference type="SUPFAM" id="SSF51735">
    <property type="entry name" value="NAD(P)-binding Rossmann-fold domains"/>
    <property type="match status" value="1"/>
</dbReference>
<dbReference type="PANTHER" id="PTHR43482">
    <property type="entry name" value="PROTEIN AST1-RELATED"/>
    <property type="match status" value="1"/>
</dbReference>
<evidence type="ECO:0000259" key="1">
    <source>
        <dbReference type="SMART" id="SM00829"/>
    </source>
</evidence>
<comment type="caution">
    <text evidence="2">The sequence shown here is derived from an EMBL/GenBank/DDBJ whole genome shotgun (WGS) entry which is preliminary data.</text>
</comment>
<protein>
    <submittedName>
        <fullName evidence="2">Oxidoreductase</fullName>
    </submittedName>
</protein>
<dbReference type="SUPFAM" id="SSF50129">
    <property type="entry name" value="GroES-like"/>
    <property type="match status" value="1"/>
</dbReference>
<reference evidence="2 3" key="1">
    <citation type="submission" date="2011-08" db="EMBL/GenBank/DDBJ databases">
        <authorList>
            <person name="Lin Y."/>
            <person name="Hao X."/>
            <person name="Johnstone L."/>
            <person name="Miller S.J."/>
            <person name="Wei G."/>
            <person name="Rensing C."/>
        </authorList>
    </citation>
    <scope>NUCLEOTIDE SEQUENCE [LARGE SCALE GENOMIC DNA]</scope>
    <source>
        <strain evidence="2 3">K42</strain>
    </source>
</reference>
<sequence length="307" mass="31785">MRALTTTKDGSVEFAEVPEPHRTAGELLVQVSASTVSRGDLHSIRFSPPGRVVGLDVVGVVAERAADGSGPMAGARVMGYTAKQGGGWAERAAVDSSLVVPIPDALSDEMAAALPNSGLAALAGLEAGGFLLGSRVLVTGATGGVGRLALQLAHLSGANVTALLSSPERRAQLRSFDWLTTTTMDEAEGPFDLIVDLVGGEVLSRALSLVAENGVVASLAQTVPETASVPFFWFATHPGARLVSVNNTDGQREAGRGVRRLELLAHLAESGRIDPQVTGAAPWEEAADLLAALSRRELDGRTVLRVS</sequence>
<dbReference type="Gene3D" id="3.40.50.720">
    <property type="entry name" value="NAD(P)-binding Rossmann-like Domain"/>
    <property type="match status" value="1"/>
</dbReference>
<keyword evidence="3" id="KW-1185">Reference proteome</keyword>
<dbReference type="Gene3D" id="3.90.180.10">
    <property type="entry name" value="Medium-chain alcohol dehydrogenases, catalytic domain"/>
    <property type="match status" value="1"/>
</dbReference>
<dbReference type="InterPro" id="IPR011032">
    <property type="entry name" value="GroES-like_sf"/>
</dbReference>
<name>G2GL99_9ACTN</name>
<dbReference type="SMART" id="SM00829">
    <property type="entry name" value="PKS_ER"/>
    <property type="match status" value="1"/>
</dbReference>
<organism evidence="2 3">
    <name type="scientific">Streptomyces zinciresistens K42</name>
    <dbReference type="NCBI Taxonomy" id="700597"/>
    <lineage>
        <taxon>Bacteria</taxon>
        <taxon>Bacillati</taxon>
        <taxon>Actinomycetota</taxon>
        <taxon>Actinomycetes</taxon>
        <taxon>Kitasatosporales</taxon>
        <taxon>Streptomycetaceae</taxon>
        <taxon>Streptomyces</taxon>
    </lineage>
</organism>
<gene>
    <name evidence="2" type="ORF">SZN_31474</name>
</gene>
<dbReference type="Pfam" id="PF08240">
    <property type="entry name" value="ADH_N"/>
    <property type="match status" value="1"/>
</dbReference>
<dbReference type="EMBL" id="AGBF01000200">
    <property type="protein sequence ID" value="EGX55713.1"/>
    <property type="molecule type" value="Genomic_DNA"/>
</dbReference>
<evidence type="ECO:0000313" key="2">
    <source>
        <dbReference type="EMBL" id="EGX55713.1"/>
    </source>
</evidence>
<dbReference type="GO" id="GO:0016491">
    <property type="term" value="F:oxidoreductase activity"/>
    <property type="evidence" value="ECO:0007669"/>
    <property type="project" value="InterPro"/>
</dbReference>
<dbReference type="PANTHER" id="PTHR43482:SF1">
    <property type="entry name" value="PROTEIN AST1-RELATED"/>
    <property type="match status" value="1"/>
</dbReference>
<proteinExistence type="predicted"/>
<dbReference type="InterPro" id="IPR036291">
    <property type="entry name" value="NAD(P)-bd_dom_sf"/>
</dbReference>